<dbReference type="Proteomes" id="UP001519328">
    <property type="component" value="Unassembled WGS sequence"/>
</dbReference>
<gene>
    <name evidence="2" type="ORF">J2Z82_002192</name>
</gene>
<accession>A0ABS4HEA2</accession>
<reference evidence="2 3" key="1">
    <citation type="submission" date="2021-03" db="EMBL/GenBank/DDBJ databases">
        <title>Genomic Encyclopedia of Type Strains, Phase IV (KMG-IV): sequencing the most valuable type-strain genomes for metagenomic binning, comparative biology and taxonomic classification.</title>
        <authorList>
            <person name="Goeker M."/>
        </authorList>
    </citation>
    <scope>NUCLEOTIDE SEQUENCE [LARGE SCALE GENOMIC DNA]</scope>
    <source>
        <strain evidence="2 3">DSM 21085</strain>
    </source>
</reference>
<keyword evidence="3" id="KW-1185">Reference proteome</keyword>
<keyword evidence="1" id="KW-1133">Transmembrane helix</keyword>
<sequence>MLSILPAIIWWILVNKKRIIEITAFGLFYGVAAIILDSIGSNALAWTYPYILSPYLRPQLYPYDVGVVIISFMFCYQLWSNNSKKFFLFSGLLAAFLAFVAEPIMVWLGLYKTIYWKHIYSFPIYWLLGIICWGIIMYFKKLEQKQ</sequence>
<dbReference type="EMBL" id="JAGGKK010000011">
    <property type="protein sequence ID" value="MBP1949255.1"/>
    <property type="molecule type" value="Genomic_DNA"/>
</dbReference>
<keyword evidence="1" id="KW-0472">Membrane</keyword>
<dbReference type="NCBIfam" id="NF041644">
    <property type="entry name" value="CBO0543_fam"/>
    <property type="match status" value="1"/>
</dbReference>
<comment type="caution">
    <text evidence="2">The sequence shown here is derived from an EMBL/GenBank/DDBJ whole genome shotgun (WGS) entry which is preliminary data.</text>
</comment>
<organism evidence="2 3">
    <name type="scientific">Virgibacillus litoralis</name>
    <dbReference type="NCBI Taxonomy" id="578221"/>
    <lineage>
        <taxon>Bacteria</taxon>
        <taxon>Bacillati</taxon>
        <taxon>Bacillota</taxon>
        <taxon>Bacilli</taxon>
        <taxon>Bacillales</taxon>
        <taxon>Bacillaceae</taxon>
        <taxon>Virgibacillus</taxon>
    </lineage>
</organism>
<protein>
    <submittedName>
        <fullName evidence="2">Uncharacterized protein</fullName>
    </submittedName>
</protein>
<feature type="transmembrane region" description="Helical" evidence="1">
    <location>
        <begin position="86"/>
        <end position="110"/>
    </location>
</feature>
<keyword evidence="1" id="KW-0812">Transmembrane</keyword>
<dbReference type="InterPro" id="IPR048147">
    <property type="entry name" value="CBO0543-like"/>
</dbReference>
<proteinExistence type="predicted"/>
<evidence type="ECO:0000313" key="2">
    <source>
        <dbReference type="EMBL" id="MBP1949255.1"/>
    </source>
</evidence>
<feature type="transmembrane region" description="Helical" evidence="1">
    <location>
        <begin position="60"/>
        <end position="79"/>
    </location>
</feature>
<dbReference type="RefSeq" id="WP_209480774.1">
    <property type="nucleotide sequence ID" value="NZ_JAGGKK010000011.1"/>
</dbReference>
<evidence type="ECO:0000313" key="3">
    <source>
        <dbReference type="Proteomes" id="UP001519328"/>
    </source>
</evidence>
<evidence type="ECO:0000256" key="1">
    <source>
        <dbReference type="SAM" id="Phobius"/>
    </source>
</evidence>
<feature type="transmembrane region" description="Helical" evidence="1">
    <location>
        <begin position="20"/>
        <end position="40"/>
    </location>
</feature>
<name>A0ABS4HEA2_9BACI</name>
<feature type="transmembrane region" description="Helical" evidence="1">
    <location>
        <begin position="122"/>
        <end position="139"/>
    </location>
</feature>